<name>A0ABQ9YGX8_9EUKA</name>
<keyword evidence="3" id="KW-1185">Reference proteome</keyword>
<protein>
    <submittedName>
        <fullName evidence="2">Gamma-glutamyl peptidase 5</fullName>
        <ecNumber evidence="2">3.4.19.-</ecNumber>
    </submittedName>
</protein>
<dbReference type="Pfam" id="PF00117">
    <property type="entry name" value="GATase"/>
    <property type="match status" value="1"/>
</dbReference>
<gene>
    <name evidence="2" type="ORF">BLNAU_2274</name>
</gene>
<evidence type="ECO:0000313" key="2">
    <source>
        <dbReference type="EMBL" id="KAK2962839.1"/>
    </source>
</evidence>
<accession>A0ABQ9YGX8</accession>
<dbReference type="InterPro" id="IPR029062">
    <property type="entry name" value="Class_I_gatase-like"/>
</dbReference>
<proteinExistence type="predicted"/>
<evidence type="ECO:0000313" key="3">
    <source>
        <dbReference type="Proteomes" id="UP001281761"/>
    </source>
</evidence>
<dbReference type="EC" id="3.4.19.-" evidence="2"/>
<evidence type="ECO:0000259" key="1">
    <source>
        <dbReference type="Pfam" id="PF00117"/>
    </source>
</evidence>
<feature type="domain" description="Glutamine amidotransferase" evidence="1">
    <location>
        <begin position="84"/>
        <end position="210"/>
    </location>
</feature>
<reference evidence="2 3" key="1">
    <citation type="journal article" date="2022" name="bioRxiv">
        <title>Genomics of Preaxostyla Flagellates Illuminates Evolutionary Transitions and the Path Towards Mitochondrial Loss.</title>
        <authorList>
            <person name="Novak L.V.F."/>
            <person name="Treitli S.C."/>
            <person name="Pyrih J."/>
            <person name="Halakuc P."/>
            <person name="Pipaliya S.V."/>
            <person name="Vacek V."/>
            <person name="Brzon O."/>
            <person name="Soukal P."/>
            <person name="Eme L."/>
            <person name="Dacks J.B."/>
            <person name="Karnkowska A."/>
            <person name="Elias M."/>
            <person name="Hampl V."/>
        </authorList>
    </citation>
    <scope>NUCLEOTIDE SEQUENCE [LARGE SCALE GENOMIC DNA]</scope>
    <source>
        <strain evidence="2">NAU3</strain>
        <tissue evidence="2">Gut</tissue>
    </source>
</reference>
<dbReference type="PANTHER" id="PTHR42695">
    <property type="entry name" value="GLUTAMINE AMIDOTRANSFERASE YLR126C-RELATED"/>
    <property type="match status" value="1"/>
</dbReference>
<sequence length="256" mass="28758">MKQAAIFNCQDLDGWAQCYIDFLGPTYQCTVYDVFHHEYPTDDELADFDVFAITGSTSTAYVIDSPPDGFVTEFGSFTQKLMERVKASQSSNQKTQKLIGICFGHQIIAHYCGGRTESKNSFTMGTDDILLSEKAKTYRFVQKALDSVGETDANFAQYKPRALKSHQDRVTVVPDDAIVLAGSDNSSHELLVYGDYCLTSQFHPELTNETINKLLVPLHQRTEPDFKLSEGSDFSQSEKDHLFFETLFRAFLSSSS</sequence>
<dbReference type="SUPFAM" id="SSF52317">
    <property type="entry name" value="Class I glutamine amidotransferase-like"/>
    <property type="match status" value="1"/>
</dbReference>
<dbReference type="GO" id="GO:0016787">
    <property type="term" value="F:hydrolase activity"/>
    <property type="evidence" value="ECO:0007669"/>
    <property type="project" value="UniProtKB-KW"/>
</dbReference>
<dbReference type="EMBL" id="JARBJD010000009">
    <property type="protein sequence ID" value="KAK2962839.1"/>
    <property type="molecule type" value="Genomic_DNA"/>
</dbReference>
<keyword evidence="2" id="KW-0378">Hydrolase</keyword>
<dbReference type="InterPro" id="IPR044992">
    <property type="entry name" value="ChyE-like"/>
</dbReference>
<dbReference type="Gene3D" id="3.40.50.880">
    <property type="match status" value="1"/>
</dbReference>
<organism evidence="2 3">
    <name type="scientific">Blattamonas nauphoetae</name>
    <dbReference type="NCBI Taxonomy" id="2049346"/>
    <lineage>
        <taxon>Eukaryota</taxon>
        <taxon>Metamonada</taxon>
        <taxon>Preaxostyla</taxon>
        <taxon>Oxymonadida</taxon>
        <taxon>Blattamonas</taxon>
    </lineage>
</organism>
<dbReference type="Proteomes" id="UP001281761">
    <property type="component" value="Unassembled WGS sequence"/>
</dbReference>
<comment type="caution">
    <text evidence="2">The sequence shown here is derived from an EMBL/GenBank/DDBJ whole genome shotgun (WGS) entry which is preliminary data.</text>
</comment>
<dbReference type="PROSITE" id="PS51273">
    <property type="entry name" value="GATASE_TYPE_1"/>
    <property type="match status" value="1"/>
</dbReference>
<dbReference type="InterPro" id="IPR017926">
    <property type="entry name" value="GATASE"/>
</dbReference>
<dbReference type="PANTHER" id="PTHR42695:SF5">
    <property type="entry name" value="GLUTAMINE AMIDOTRANSFERASE YLR126C-RELATED"/>
    <property type="match status" value="1"/>
</dbReference>